<evidence type="ECO:0000256" key="2">
    <source>
        <dbReference type="PIRNR" id="PIRNR006429"/>
    </source>
</evidence>
<evidence type="ECO:0000256" key="1">
    <source>
        <dbReference type="ARBA" id="ARBA00009716"/>
    </source>
</evidence>
<evidence type="ECO:0000313" key="5">
    <source>
        <dbReference type="Proteomes" id="UP000003374"/>
    </source>
</evidence>
<dbReference type="PANTHER" id="PTHR43819:SF1">
    <property type="entry name" value="ARCHAEAL-TYPE GLUTAMATE SYNTHASE [NADPH]"/>
    <property type="match status" value="1"/>
</dbReference>
<accession>A4BUG7</accession>
<evidence type="ECO:0000259" key="3">
    <source>
        <dbReference type="Pfam" id="PF01645"/>
    </source>
</evidence>
<proteinExistence type="inferred from homology"/>
<dbReference type="PIRSF" id="PIRSF500060">
    <property type="entry name" value="UCP500060"/>
    <property type="match status" value="1"/>
</dbReference>
<name>A4BUG7_9GAMM</name>
<dbReference type="HOGENOM" id="CLU_026563_1_0_6"/>
<dbReference type="GO" id="GO:0015930">
    <property type="term" value="F:glutamate synthase activity"/>
    <property type="evidence" value="ECO:0007669"/>
    <property type="project" value="InterPro"/>
</dbReference>
<dbReference type="Pfam" id="PF01645">
    <property type="entry name" value="Glu_synthase"/>
    <property type="match status" value="1"/>
</dbReference>
<sequence length="531" mass="58084">MRFFTLGLMLFLTLVFSALGYFLGLSWLWGLTISLPLALLGIYDLIQRKHNVVRNYPILAHIRFMAEAIRPQIRQYFVESDIDGAPFTHNERSTIYKRACGMDDAKPFGTELNVYNLEYEWIDHSIVAKENPDPDNMPRVAIGGPQCSKPYSASLFNISAMSFGALGPHAIMALNKGAKLGNFAHDTGEGGLSPYHQKFGGDLIWEIGSGYFGCRNDDGTFNAEMFRDQAQSDQVKMVEIKLSQGAKPGHGGLLPGAKVTAEIAATRKIPQGKSCQSPAAHSAFSTPIELLEFVARLRELSGGKPAGFKLCIGHRWEFLAICKAMLQTGILPDFIVIDGAEGGTGAAPLGLSDYVGTPLREGLLFAHNALVGAGLRERIRIGASGKAVGGSRLAMNLALGADWCNSARGFMFALGCIQAQKCHTGRCPTGITTMDRLRQRSLIVEDKARHVQRFHYHTVRSLGIITAAAGLDHPAELKPHHICLRISSDEIRTAAEFYEFLEPGVLVNGSGQPTYRRYWEMARAESFAPVL</sequence>
<dbReference type="GO" id="GO:0006537">
    <property type="term" value="P:glutamate biosynthetic process"/>
    <property type="evidence" value="ECO:0007669"/>
    <property type="project" value="InterPro"/>
</dbReference>
<dbReference type="InterPro" id="IPR027283">
    <property type="entry name" value="YerD"/>
</dbReference>
<dbReference type="RefSeq" id="WP_004999351.1">
    <property type="nucleotide sequence ID" value="NZ_CH672427.1"/>
</dbReference>
<dbReference type="InterPro" id="IPR024188">
    <property type="entry name" value="GltB"/>
</dbReference>
<feature type="domain" description="Glutamate synthase" evidence="3">
    <location>
        <begin position="153"/>
        <end position="470"/>
    </location>
</feature>
<gene>
    <name evidence="4" type="ORF">NB231_02153</name>
</gene>
<protein>
    <recommendedName>
        <fullName evidence="3">Glutamate synthase domain-containing protein</fullName>
    </recommendedName>
</protein>
<dbReference type="AlphaFoldDB" id="A4BUG7"/>
<dbReference type="eggNOG" id="COG0069">
    <property type="taxonomic scope" value="Bacteria"/>
</dbReference>
<dbReference type="OrthoDB" id="9758182at2"/>
<dbReference type="EMBL" id="AAOF01000018">
    <property type="protein sequence ID" value="EAR20681.1"/>
    <property type="molecule type" value="Genomic_DNA"/>
</dbReference>
<dbReference type="SUPFAM" id="SSF51395">
    <property type="entry name" value="FMN-linked oxidoreductases"/>
    <property type="match status" value="1"/>
</dbReference>
<dbReference type="STRING" id="314278.NB231_02153"/>
<evidence type="ECO:0000313" key="4">
    <source>
        <dbReference type="EMBL" id="EAR20681.1"/>
    </source>
</evidence>
<dbReference type="Proteomes" id="UP000003374">
    <property type="component" value="Unassembled WGS sequence"/>
</dbReference>
<comment type="similarity">
    <text evidence="1 2">Belongs to the glutamate synthase family.</text>
</comment>
<keyword evidence="5" id="KW-1185">Reference proteome</keyword>
<dbReference type="PIRSF" id="PIRSF006429">
    <property type="entry name" value="GOGAT_lg_2"/>
    <property type="match status" value="1"/>
</dbReference>
<dbReference type="InterPro" id="IPR013785">
    <property type="entry name" value="Aldolase_TIM"/>
</dbReference>
<organism evidence="4 5">
    <name type="scientific">Nitrococcus mobilis Nb-231</name>
    <dbReference type="NCBI Taxonomy" id="314278"/>
    <lineage>
        <taxon>Bacteria</taxon>
        <taxon>Pseudomonadati</taxon>
        <taxon>Pseudomonadota</taxon>
        <taxon>Gammaproteobacteria</taxon>
        <taxon>Chromatiales</taxon>
        <taxon>Ectothiorhodospiraceae</taxon>
        <taxon>Nitrococcus</taxon>
    </lineage>
</organism>
<dbReference type="Gene3D" id="3.20.20.70">
    <property type="entry name" value="Aldolase class I"/>
    <property type="match status" value="1"/>
</dbReference>
<dbReference type="CDD" id="cd02808">
    <property type="entry name" value="GltS_FMN"/>
    <property type="match status" value="1"/>
</dbReference>
<dbReference type="PANTHER" id="PTHR43819">
    <property type="entry name" value="ARCHAEAL-TYPE GLUTAMATE SYNTHASE [NADPH]"/>
    <property type="match status" value="1"/>
</dbReference>
<dbReference type="InterPro" id="IPR002932">
    <property type="entry name" value="Glu_synthdom"/>
</dbReference>
<reference evidence="4 5" key="1">
    <citation type="submission" date="2006-02" db="EMBL/GenBank/DDBJ databases">
        <authorList>
            <person name="Waterbury J."/>
            <person name="Ferriera S."/>
            <person name="Johnson J."/>
            <person name="Kravitz S."/>
            <person name="Halpern A."/>
            <person name="Remington K."/>
            <person name="Beeson K."/>
            <person name="Tran B."/>
            <person name="Rogers Y.-H."/>
            <person name="Friedman R."/>
            <person name="Venter J.C."/>
        </authorList>
    </citation>
    <scope>NUCLEOTIDE SEQUENCE [LARGE SCALE GENOMIC DNA]</scope>
    <source>
        <strain evidence="4 5">Nb-231</strain>
    </source>
</reference>
<comment type="caution">
    <text evidence="4">The sequence shown here is derived from an EMBL/GenBank/DDBJ whole genome shotgun (WGS) entry which is preliminary data.</text>
</comment>